<dbReference type="EMBL" id="PFAL01000013">
    <property type="protein sequence ID" value="PIR95643.1"/>
    <property type="molecule type" value="Genomic_DNA"/>
</dbReference>
<evidence type="ECO:0000259" key="5">
    <source>
        <dbReference type="Pfam" id="PF00535"/>
    </source>
</evidence>
<keyword evidence="3" id="KW-0808">Transferase</keyword>
<sequence>MKLAIGFLTYSKLTARYLPDFLASLELALNFLSPSQHQITVFDNSESGDKQNQQIIESFNRGELGFSPHSPIQYLTQEKNLGFSRAYNILIRSALTTEAEYFLVINPDTLLEPDSISSLLASLENDSGLAATAPTILRWDFAGGKKKTDIIDTLGIAIKPGLQFFDLGQGENVEQFVDATRGSLKKLTILGPSGAAGLFRTKALSDISFVPNGLEAMSPGVERERQYFDENFFMYKEDCDLAYRLTKAGYQSMTVSDSIIYHDRTASSAKLGLGTFMSNRRNKSRQIRVWSFRNQHYLFIKNWKNENIVNRVFIAFRIGLLFIFSLILEQFLLKEYIYIFRYRKTIVKC</sequence>
<feature type="transmembrane region" description="Helical" evidence="4">
    <location>
        <begin position="312"/>
        <end position="333"/>
    </location>
</feature>
<dbReference type="InterPro" id="IPR029044">
    <property type="entry name" value="Nucleotide-diphossugar_trans"/>
</dbReference>
<accession>A0A2H0V990</accession>
<dbReference type="PANTHER" id="PTHR43179:SF12">
    <property type="entry name" value="GALACTOFURANOSYLTRANSFERASE GLFT2"/>
    <property type="match status" value="1"/>
</dbReference>
<keyword evidence="2" id="KW-0328">Glycosyltransferase</keyword>
<keyword evidence="4" id="KW-0812">Transmembrane</keyword>
<evidence type="ECO:0000256" key="4">
    <source>
        <dbReference type="SAM" id="Phobius"/>
    </source>
</evidence>
<evidence type="ECO:0000313" key="6">
    <source>
        <dbReference type="EMBL" id="PIR95643.1"/>
    </source>
</evidence>
<dbReference type="Pfam" id="PF00535">
    <property type="entry name" value="Glycos_transf_2"/>
    <property type="match status" value="1"/>
</dbReference>
<dbReference type="Gene3D" id="3.90.550.10">
    <property type="entry name" value="Spore Coat Polysaccharide Biosynthesis Protein SpsA, Chain A"/>
    <property type="match status" value="1"/>
</dbReference>
<evidence type="ECO:0000256" key="1">
    <source>
        <dbReference type="ARBA" id="ARBA00006739"/>
    </source>
</evidence>
<dbReference type="GO" id="GO:0016757">
    <property type="term" value="F:glycosyltransferase activity"/>
    <property type="evidence" value="ECO:0007669"/>
    <property type="project" value="UniProtKB-KW"/>
</dbReference>
<reference evidence="7" key="1">
    <citation type="submission" date="2017-09" db="EMBL/GenBank/DDBJ databases">
        <title>Depth-based differentiation of microbial function through sediment-hosted aquifers and enrichment of novel symbionts in the deep terrestrial subsurface.</title>
        <authorList>
            <person name="Probst A.J."/>
            <person name="Ladd B."/>
            <person name="Jarett J.K."/>
            <person name="Geller-Mcgrath D.E."/>
            <person name="Sieber C.M.K."/>
            <person name="Emerson J.B."/>
            <person name="Anantharaman K."/>
            <person name="Thomas B.C."/>
            <person name="Malmstrom R."/>
            <person name="Stieglmeier M."/>
            <person name="Klingl A."/>
            <person name="Woyke T."/>
            <person name="Ryan C.M."/>
            <person name="Banfield J.F."/>
        </authorList>
    </citation>
    <scope>NUCLEOTIDE SEQUENCE [LARGE SCALE GENOMIC DNA]</scope>
</reference>
<dbReference type="InterPro" id="IPR001173">
    <property type="entry name" value="Glyco_trans_2-like"/>
</dbReference>
<feature type="domain" description="Glycosyltransferase 2-like" evidence="5">
    <location>
        <begin position="19"/>
        <end position="131"/>
    </location>
</feature>
<dbReference type="SUPFAM" id="SSF53448">
    <property type="entry name" value="Nucleotide-diphospho-sugar transferases"/>
    <property type="match status" value="1"/>
</dbReference>
<proteinExistence type="inferred from homology"/>
<dbReference type="AlphaFoldDB" id="A0A2H0V990"/>
<protein>
    <recommendedName>
        <fullName evidence="5">Glycosyltransferase 2-like domain-containing protein</fullName>
    </recommendedName>
</protein>
<organism evidence="6 7">
    <name type="scientific">Candidatus Falkowbacteria bacterium CG10_big_fil_rev_8_21_14_0_10_37_18</name>
    <dbReference type="NCBI Taxonomy" id="1974562"/>
    <lineage>
        <taxon>Bacteria</taxon>
        <taxon>Candidatus Falkowiibacteriota</taxon>
    </lineage>
</organism>
<dbReference type="PANTHER" id="PTHR43179">
    <property type="entry name" value="RHAMNOSYLTRANSFERASE WBBL"/>
    <property type="match status" value="1"/>
</dbReference>
<comment type="caution">
    <text evidence="6">The sequence shown here is derived from an EMBL/GenBank/DDBJ whole genome shotgun (WGS) entry which is preliminary data.</text>
</comment>
<evidence type="ECO:0000256" key="2">
    <source>
        <dbReference type="ARBA" id="ARBA00022676"/>
    </source>
</evidence>
<comment type="similarity">
    <text evidence="1">Belongs to the glycosyltransferase 2 family.</text>
</comment>
<gene>
    <name evidence="6" type="ORF">COT93_01270</name>
</gene>
<dbReference type="Proteomes" id="UP000229972">
    <property type="component" value="Unassembled WGS sequence"/>
</dbReference>
<evidence type="ECO:0000256" key="3">
    <source>
        <dbReference type="ARBA" id="ARBA00022679"/>
    </source>
</evidence>
<name>A0A2H0V990_9BACT</name>
<keyword evidence="4" id="KW-0472">Membrane</keyword>
<evidence type="ECO:0000313" key="7">
    <source>
        <dbReference type="Proteomes" id="UP000229972"/>
    </source>
</evidence>
<keyword evidence="4" id="KW-1133">Transmembrane helix</keyword>